<evidence type="ECO:0000256" key="1">
    <source>
        <dbReference type="SAM" id="Phobius"/>
    </source>
</evidence>
<keyword evidence="1" id="KW-0472">Membrane</keyword>
<evidence type="ECO:0008006" key="4">
    <source>
        <dbReference type="Google" id="ProtNLM"/>
    </source>
</evidence>
<evidence type="ECO:0000313" key="2">
    <source>
        <dbReference type="EMBL" id="AFD06139.1"/>
    </source>
</evidence>
<proteinExistence type="predicted"/>
<evidence type="ECO:0000313" key="3">
    <source>
        <dbReference type="Proteomes" id="UP000007590"/>
    </source>
</evidence>
<protein>
    <recommendedName>
        <fullName evidence="4">DUF304 domain-containing protein</fullName>
    </recommendedName>
</protein>
<organism evidence="2 3">
    <name type="scientific">Solitalea canadensis (strain ATCC 29591 / DSM 3403 / JCM 21819 / LMG 8368 / NBRC 15130 / NCIMB 12057 / USAM 9D)</name>
    <name type="common">Flexibacter canadensis</name>
    <dbReference type="NCBI Taxonomy" id="929556"/>
    <lineage>
        <taxon>Bacteria</taxon>
        <taxon>Pseudomonadati</taxon>
        <taxon>Bacteroidota</taxon>
        <taxon>Sphingobacteriia</taxon>
        <taxon>Sphingobacteriales</taxon>
        <taxon>Sphingobacteriaceae</taxon>
        <taxon>Solitalea</taxon>
    </lineage>
</organism>
<keyword evidence="1" id="KW-1133">Transmembrane helix</keyword>
<sequence length="130" mass="14752">MENLIKLTKGPLILWSRVAPIVLIFVDSFFLLLIGIGAGIGSFLILIPVAIIVYHFFVHKGLRLFKLVDLYISNDNSFFVTKNLKEESVTITKDEIVKVKIRAGITILEKLDGTKVYFMLTSQDDVFLFE</sequence>
<reference evidence="2" key="1">
    <citation type="submission" date="2012-02" db="EMBL/GenBank/DDBJ databases">
        <title>The complete genome of Solitalea canadensis DSM 3403.</title>
        <authorList>
            <consortium name="US DOE Joint Genome Institute (JGI-PGF)"/>
            <person name="Lucas S."/>
            <person name="Copeland A."/>
            <person name="Lapidus A."/>
            <person name="Glavina del Rio T."/>
            <person name="Dalin E."/>
            <person name="Tice H."/>
            <person name="Bruce D."/>
            <person name="Goodwin L."/>
            <person name="Pitluck S."/>
            <person name="Peters L."/>
            <person name="Ovchinnikova G."/>
            <person name="Lu M."/>
            <person name="Kyrpides N."/>
            <person name="Mavromatis K."/>
            <person name="Ivanova N."/>
            <person name="Brettin T."/>
            <person name="Detter J.C."/>
            <person name="Han C."/>
            <person name="Larimer F."/>
            <person name="Land M."/>
            <person name="Hauser L."/>
            <person name="Markowitz V."/>
            <person name="Cheng J.-F."/>
            <person name="Hugenholtz P."/>
            <person name="Woyke T."/>
            <person name="Wu D."/>
            <person name="Spring S."/>
            <person name="Schroeder M."/>
            <person name="Kopitz M."/>
            <person name="Brambilla E."/>
            <person name="Klenk H.-P."/>
            <person name="Eisen J.A."/>
        </authorList>
    </citation>
    <scope>NUCLEOTIDE SEQUENCE</scope>
    <source>
        <strain evidence="2">DSM 3403</strain>
    </source>
</reference>
<accession>H8KV81</accession>
<keyword evidence="3" id="KW-1185">Reference proteome</keyword>
<dbReference type="KEGG" id="scn:Solca_1031"/>
<feature type="transmembrane region" description="Helical" evidence="1">
    <location>
        <begin position="12"/>
        <end position="34"/>
    </location>
</feature>
<feature type="transmembrane region" description="Helical" evidence="1">
    <location>
        <begin position="40"/>
        <end position="57"/>
    </location>
</feature>
<dbReference type="HOGENOM" id="CLU_1936722_0_0_10"/>
<dbReference type="Proteomes" id="UP000007590">
    <property type="component" value="Chromosome"/>
</dbReference>
<dbReference type="AlphaFoldDB" id="H8KV81"/>
<dbReference type="RefSeq" id="WP_014679366.1">
    <property type="nucleotide sequence ID" value="NC_017770.1"/>
</dbReference>
<dbReference type="EMBL" id="CP003349">
    <property type="protein sequence ID" value="AFD06139.1"/>
    <property type="molecule type" value="Genomic_DNA"/>
</dbReference>
<gene>
    <name evidence="2" type="ordered locus">Solca_1031</name>
</gene>
<keyword evidence="1" id="KW-0812">Transmembrane</keyword>
<dbReference type="STRING" id="929556.Solca_1031"/>
<name>H8KV81_SOLCM</name>